<dbReference type="AlphaFoldDB" id="A0A7J7H7W2"/>
<dbReference type="EMBL" id="JACBKZ010000006">
    <property type="protein sequence ID" value="KAF5948645.1"/>
    <property type="molecule type" value="Genomic_DNA"/>
</dbReference>
<sequence length="54" mass="6409">MNLGQSQKSEVLKETIVWLLISPLKTQIEHSCWAFLKILRDERKKERKGQVNEK</sequence>
<dbReference type="Proteomes" id="UP000593564">
    <property type="component" value="Unassembled WGS sequence"/>
</dbReference>
<keyword evidence="2" id="KW-1185">Reference proteome</keyword>
<proteinExistence type="predicted"/>
<protein>
    <submittedName>
        <fullName evidence="1">Uncharacterized protein</fullName>
    </submittedName>
</protein>
<reference evidence="2" key="1">
    <citation type="journal article" date="2020" name="Nat. Commun.">
        <title>Genome assembly of wild tea tree DASZ reveals pedigree and selection history of tea varieties.</title>
        <authorList>
            <person name="Zhang W."/>
            <person name="Zhang Y."/>
            <person name="Qiu H."/>
            <person name="Guo Y."/>
            <person name="Wan H."/>
            <person name="Zhang X."/>
            <person name="Scossa F."/>
            <person name="Alseekh S."/>
            <person name="Zhang Q."/>
            <person name="Wang P."/>
            <person name="Xu L."/>
            <person name="Schmidt M.H."/>
            <person name="Jia X."/>
            <person name="Li D."/>
            <person name="Zhu A."/>
            <person name="Guo F."/>
            <person name="Chen W."/>
            <person name="Ni D."/>
            <person name="Usadel B."/>
            <person name="Fernie A.R."/>
            <person name="Wen W."/>
        </authorList>
    </citation>
    <scope>NUCLEOTIDE SEQUENCE [LARGE SCALE GENOMIC DNA]</scope>
    <source>
        <strain evidence="2">cv. G240</strain>
    </source>
</reference>
<reference evidence="1 2" key="2">
    <citation type="submission" date="2020-07" db="EMBL/GenBank/DDBJ databases">
        <title>Genome assembly of wild tea tree DASZ reveals pedigree and selection history of tea varieties.</title>
        <authorList>
            <person name="Zhang W."/>
        </authorList>
    </citation>
    <scope>NUCLEOTIDE SEQUENCE [LARGE SCALE GENOMIC DNA]</scope>
    <source>
        <strain evidence="2">cv. G240</strain>
        <tissue evidence="1">Leaf</tissue>
    </source>
</reference>
<evidence type="ECO:0000313" key="1">
    <source>
        <dbReference type="EMBL" id="KAF5948645.1"/>
    </source>
</evidence>
<accession>A0A7J7H7W2</accession>
<organism evidence="1 2">
    <name type="scientific">Camellia sinensis</name>
    <name type="common">Tea plant</name>
    <name type="synonym">Thea sinensis</name>
    <dbReference type="NCBI Taxonomy" id="4442"/>
    <lineage>
        <taxon>Eukaryota</taxon>
        <taxon>Viridiplantae</taxon>
        <taxon>Streptophyta</taxon>
        <taxon>Embryophyta</taxon>
        <taxon>Tracheophyta</taxon>
        <taxon>Spermatophyta</taxon>
        <taxon>Magnoliopsida</taxon>
        <taxon>eudicotyledons</taxon>
        <taxon>Gunneridae</taxon>
        <taxon>Pentapetalae</taxon>
        <taxon>asterids</taxon>
        <taxon>Ericales</taxon>
        <taxon>Theaceae</taxon>
        <taxon>Camellia</taxon>
    </lineage>
</organism>
<evidence type="ECO:0000313" key="2">
    <source>
        <dbReference type="Proteomes" id="UP000593564"/>
    </source>
</evidence>
<name>A0A7J7H7W2_CAMSI</name>
<comment type="caution">
    <text evidence="1">The sequence shown here is derived from an EMBL/GenBank/DDBJ whole genome shotgun (WGS) entry which is preliminary data.</text>
</comment>
<gene>
    <name evidence="1" type="ORF">HYC85_014602</name>
</gene>